<keyword evidence="4" id="KW-1185">Reference proteome</keyword>
<comment type="caution">
    <text evidence="3">The sequence shown here is derived from an EMBL/GenBank/DDBJ whole genome shotgun (WGS) entry which is preliminary data.</text>
</comment>
<name>A0A7W7VPB0_9ACTN</name>
<dbReference type="EMBL" id="JACHJP010000004">
    <property type="protein sequence ID" value="MBB4917503.1"/>
    <property type="molecule type" value="Genomic_DNA"/>
</dbReference>
<evidence type="ECO:0000256" key="2">
    <source>
        <dbReference type="SAM" id="SignalP"/>
    </source>
</evidence>
<organism evidence="3 4">
    <name type="scientific">Streptosporangium saharense</name>
    <dbReference type="NCBI Taxonomy" id="1706840"/>
    <lineage>
        <taxon>Bacteria</taxon>
        <taxon>Bacillati</taxon>
        <taxon>Actinomycetota</taxon>
        <taxon>Actinomycetes</taxon>
        <taxon>Streptosporangiales</taxon>
        <taxon>Streptosporangiaceae</taxon>
        <taxon>Streptosporangium</taxon>
    </lineage>
</organism>
<feature type="transmembrane region" description="Helical" evidence="1">
    <location>
        <begin position="60"/>
        <end position="80"/>
    </location>
</feature>
<keyword evidence="1" id="KW-0472">Membrane</keyword>
<accession>A0A7W7VPB0</accession>
<feature type="chain" id="PRO_5031539870" evidence="2">
    <location>
        <begin position="33"/>
        <end position="118"/>
    </location>
</feature>
<keyword evidence="1" id="KW-0812">Transmembrane</keyword>
<proteinExistence type="predicted"/>
<evidence type="ECO:0000256" key="1">
    <source>
        <dbReference type="SAM" id="Phobius"/>
    </source>
</evidence>
<dbReference type="AlphaFoldDB" id="A0A7W7VPB0"/>
<protein>
    <submittedName>
        <fullName evidence="3">Putative membrane protein</fullName>
    </submittedName>
</protein>
<reference evidence="3 4" key="1">
    <citation type="submission" date="2020-08" db="EMBL/GenBank/DDBJ databases">
        <title>Genomic Encyclopedia of Type Strains, Phase III (KMG-III): the genomes of soil and plant-associated and newly described type strains.</title>
        <authorList>
            <person name="Whitman W."/>
        </authorList>
    </citation>
    <scope>NUCLEOTIDE SEQUENCE [LARGE SCALE GENOMIC DNA]</scope>
    <source>
        <strain evidence="3 4">CECT 8840</strain>
    </source>
</reference>
<keyword evidence="1" id="KW-1133">Transmembrane helix</keyword>
<feature type="signal peptide" evidence="2">
    <location>
        <begin position="1"/>
        <end position="32"/>
    </location>
</feature>
<keyword evidence="2" id="KW-0732">Signal</keyword>
<dbReference type="RefSeq" id="WP_184717758.1">
    <property type="nucleotide sequence ID" value="NZ_JACHJP010000004.1"/>
</dbReference>
<gene>
    <name evidence="3" type="ORF">FHS44_004611</name>
</gene>
<evidence type="ECO:0000313" key="4">
    <source>
        <dbReference type="Proteomes" id="UP000552644"/>
    </source>
</evidence>
<sequence>MTGSFSRHRGVALGALLLSCLLLPLDARQAHACDIGYSYRPSLTFDLSAPGLGRTECSNATSLTGVAVVAALAVTALLVAGARAFRRGERAAGSLAGQATVALSGYLDEAGVTRSSGG</sequence>
<evidence type="ECO:0000313" key="3">
    <source>
        <dbReference type="EMBL" id="MBB4917503.1"/>
    </source>
</evidence>
<dbReference type="Proteomes" id="UP000552644">
    <property type="component" value="Unassembled WGS sequence"/>
</dbReference>
<dbReference type="PROSITE" id="PS51257">
    <property type="entry name" value="PROKAR_LIPOPROTEIN"/>
    <property type="match status" value="1"/>
</dbReference>